<dbReference type="PANTHER" id="PTHR30329:SF21">
    <property type="entry name" value="LIPOPROTEIN YIAD-RELATED"/>
    <property type="match status" value="1"/>
</dbReference>
<reference evidence="5 6" key="1">
    <citation type="submission" date="2020-07" db="EMBL/GenBank/DDBJ databases">
        <title>Exploring microbial biodiversity for novel pathways involved in the catabolism of aromatic compounds derived from lignin.</title>
        <authorList>
            <person name="Elkins J."/>
        </authorList>
    </citation>
    <scope>NUCLEOTIDE SEQUENCE [LARGE SCALE GENOMIC DNA]</scope>
    <source>
        <strain evidence="5 6">H2C3B</strain>
    </source>
</reference>
<feature type="compositionally biased region" description="Basic and acidic residues" evidence="2">
    <location>
        <begin position="189"/>
        <end position="199"/>
    </location>
</feature>
<dbReference type="Gene3D" id="3.30.1330.60">
    <property type="entry name" value="OmpA-like domain"/>
    <property type="match status" value="1"/>
</dbReference>
<dbReference type="EMBL" id="JACCAU010000001">
    <property type="protein sequence ID" value="NYH16067.1"/>
    <property type="molecule type" value="Genomic_DNA"/>
</dbReference>
<dbReference type="PROSITE" id="PS51123">
    <property type="entry name" value="OMPA_2"/>
    <property type="match status" value="1"/>
</dbReference>
<feature type="transmembrane region" description="Helical" evidence="3">
    <location>
        <begin position="22"/>
        <end position="44"/>
    </location>
</feature>
<keyword evidence="1 3" id="KW-0472">Membrane</keyword>
<dbReference type="RefSeq" id="WP_179712178.1">
    <property type="nucleotide sequence ID" value="NZ_JACCAU010000001.1"/>
</dbReference>
<dbReference type="InterPro" id="IPR036737">
    <property type="entry name" value="OmpA-like_sf"/>
</dbReference>
<dbReference type="CDD" id="cd07185">
    <property type="entry name" value="OmpA_C-like"/>
    <property type="match status" value="1"/>
</dbReference>
<keyword evidence="3" id="KW-0812">Transmembrane</keyword>
<dbReference type="NCBIfam" id="NF006547">
    <property type="entry name" value="PRK09040.1"/>
    <property type="match status" value="1"/>
</dbReference>
<accession>A0A7Y9W8M1</accession>
<organism evidence="5 6">
    <name type="scientific">Paraburkholderia bryophila</name>
    <dbReference type="NCBI Taxonomy" id="420952"/>
    <lineage>
        <taxon>Bacteria</taxon>
        <taxon>Pseudomonadati</taxon>
        <taxon>Pseudomonadota</taxon>
        <taxon>Betaproteobacteria</taxon>
        <taxon>Burkholderiales</taxon>
        <taxon>Burkholderiaceae</taxon>
        <taxon>Paraburkholderia</taxon>
    </lineage>
</organism>
<dbReference type="InterPro" id="IPR006665">
    <property type="entry name" value="OmpA-like"/>
</dbReference>
<dbReference type="InterPro" id="IPR050330">
    <property type="entry name" value="Bact_OuterMem_StrucFunc"/>
</dbReference>
<keyword evidence="3" id="KW-1133">Transmembrane helix</keyword>
<protein>
    <submittedName>
        <fullName evidence="5">Flagellar motor protein MotB</fullName>
    </submittedName>
</protein>
<dbReference type="GO" id="GO:0016020">
    <property type="term" value="C:membrane"/>
    <property type="evidence" value="ECO:0007669"/>
    <property type="project" value="UniProtKB-UniRule"/>
</dbReference>
<gene>
    <name evidence="5" type="ORF">GGD41_003295</name>
</gene>
<keyword evidence="5" id="KW-0969">Cilium</keyword>
<evidence type="ECO:0000313" key="5">
    <source>
        <dbReference type="EMBL" id="NYH16067.1"/>
    </source>
</evidence>
<feature type="region of interest" description="Disordered" evidence="2">
    <location>
        <begin position="180"/>
        <end position="215"/>
    </location>
</feature>
<sequence>MSEEIDGGVETTAPIWPVFGDLMSVLLGAFVLILVGVIGVQLELSTKLEQEVKQRQVETQRRKTLEQALAGPLAAGRVTLVNGRIGISGNVLFALNSDQLQPEGRELLKSLAGPLTAYLHARDEILMVSGFTDDRQVREANRRFTDNWELSAQRALTVTRALIDDGVPAASVFAAAFGSQQPVGSNADDQGRAKNRRVEIAPVPGPANAAGKARE</sequence>
<comment type="caution">
    <text evidence="5">The sequence shown here is derived from an EMBL/GenBank/DDBJ whole genome shotgun (WGS) entry which is preliminary data.</text>
</comment>
<evidence type="ECO:0000256" key="3">
    <source>
        <dbReference type="SAM" id="Phobius"/>
    </source>
</evidence>
<feature type="domain" description="OmpA-like" evidence="4">
    <location>
        <begin position="78"/>
        <end position="206"/>
    </location>
</feature>
<name>A0A7Y9W8M1_9BURK</name>
<dbReference type="SUPFAM" id="SSF103088">
    <property type="entry name" value="OmpA-like"/>
    <property type="match status" value="1"/>
</dbReference>
<evidence type="ECO:0000256" key="2">
    <source>
        <dbReference type="SAM" id="MobiDB-lite"/>
    </source>
</evidence>
<dbReference type="Proteomes" id="UP000572540">
    <property type="component" value="Unassembled WGS sequence"/>
</dbReference>
<evidence type="ECO:0000256" key="1">
    <source>
        <dbReference type="PROSITE-ProRule" id="PRU00473"/>
    </source>
</evidence>
<evidence type="ECO:0000259" key="4">
    <source>
        <dbReference type="PROSITE" id="PS51123"/>
    </source>
</evidence>
<dbReference type="AlphaFoldDB" id="A0A7Y9W8M1"/>
<keyword evidence="5" id="KW-0282">Flagellum</keyword>
<dbReference type="PANTHER" id="PTHR30329">
    <property type="entry name" value="STATOR ELEMENT OF FLAGELLAR MOTOR COMPLEX"/>
    <property type="match status" value="1"/>
</dbReference>
<evidence type="ECO:0000313" key="6">
    <source>
        <dbReference type="Proteomes" id="UP000572540"/>
    </source>
</evidence>
<keyword evidence="5" id="KW-0966">Cell projection</keyword>
<dbReference type="Pfam" id="PF00691">
    <property type="entry name" value="OmpA"/>
    <property type="match status" value="1"/>
</dbReference>
<proteinExistence type="predicted"/>